<name>A0A2P5CEF9_PARAD</name>
<dbReference type="EMBL" id="JXTB01000140">
    <property type="protein sequence ID" value="PON59442.1"/>
    <property type="molecule type" value="Genomic_DNA"/>
</dbReference>
<accession>A0A2P5CEF9</accession>
<gene>
    <name evidence="1" type="ORF">PanWU01x14_159520</name>
</gene>
<protein>
    <submittedName>
        <fullName evidence="1">Uncharacterized protein</fullName>
    </submittedName>
</protein>
<proteinExistence type="predicted"/>
<dbReference type="Proteomes" id="UP000237105">
    <property type="component" value="Unassembled WGS sequence"/>
</dbReference>
<sequence length="67" mass="8077">MREIKERRHRLEKYLGPIEVDDEDVAIRSMDDETMAVKAEDDRELMLLELRMIEIRPKSESYKDLII</sequence>
<dbReference type="AlphaFoldDB" id="A0A2P5CEF9"/>
<keyword evidence="2" id="KW-1185">Reference proteome</keyword>
<comment type="caution">
    <text evidence="1">The sequence shown here is derived from an EMBL/GenBank/DDBJ whole genome shotgun (WGS) entry which is preliminary data.</text>
</comment>
<reference evidence="2" key="1">
    <citation type="submission" date="2016-06" db="EMBL/GenBank/DDBJ databases">
        <title>Parallel loss of symbiosis genes in relatives of nitrogen-fixing non-legume Parasponia.</title>
        <authorList>
            <person name="Van Velzen R."/>
            <person name="Holmer R."/>
            <person name="Bu F."/>
            <person name="Rutten L."/>
            <person name="Van Zeijl A."/>
            <person name="Liu W."/>
            <person name="Santuari L."/>
            <person name="Cao Q."/>
            <person name="Sharma T."/>
            <person name="Shen D."/>
            <person name="Roswanjaya Y."/>
            <person name="Wardhani T."/>
            <person name="Kalhor M.S."/>
            <person name="Jansen J."/>
            <person name="Van den Hoogen J."/>
            <person name="Gungor B."/>
            <person name="Hartog M."/>
            <person name="Hontelez J."/>
            <person name="Verver J."/>
            <person name="Yang W.-C."/>
            <person name="Schijlen E."/>
            <person name="Repin R."/>
            <person name="Schilthuizen M."/>
            <person name="Schranz E."/>
            <person name="Heidstra R."/>
            <person name="Miyata K."/>
            <person name="Fedorova E."/>
            <person name="Kohlen W."/>
            <person name="Bisseling T."/>
            <person name="Smit S."/>
            <person name="Geurts R."/>
        </authorList>
    </citation>
    <scope>NUCLEOTIDE SEQUENCE [LARGE SCALE GENOMIC DNA]</scope>
    <source>
        <strain evidence="2">cv. WU1-14</strain>
    </source>
</reference>
<organism evidence="1 2">
    <name type="scientific">Parasponia andersonii</name>
    <name type="common">Sponia andersonii</name>
    <dbReference type="NCBI Taxonomy" id="3476"/>
    <lineage>
        <taxon>Eukaryota</taxon>
        <taxon>Viridiplantae</taxon>
        <taxon>Streptophyta</taxon>
        <taxon>Embryophyta</taxon>
        <taxon>Tracheophyta</taxon>
        <taxon>Spermatophyta</taxon>
        <taxon>Magnoliopsida</taxon>
        <taxon>eudicotyledons</taxon>
        <taxon>Gunneridae</taxon>
        <taxon>Pentapetalae</taxon>
        <taxon>rosids</taxon>
        <taxon>fabids</taxon>
        <taxon>Rosales</taxon>
        <taxon>Cannabaceae</taxon>
        <taxon>Parasponia</taxon>
    </lineage>
</organism>
<dbReference type="OrthoDB" id="10478147at2759"/>
<evidence type="ECO:0000313" key="2">
    <source>
        <dbReference type="Proteomes" id="UP000237105"/>
    </source>
</evidence>
<evidence type="ECO:0000313" key="1">
    <source>
        <dbReference type="EMBL" id="PON59442.1"/>
    </source>
</evidence>